<dbReference type="GO" id="GO:0016787">
    <property type="term" value="F:hydrolase activity"/>
    <property type="evidence" value="ECO:0007669"/>
    <property type="project" value="UniProtKB-KW"/>
</dbReference>
<dbReference type="SUPFAM" id="SSF53474">
    <property type="entry name" value="alpha/beta-Hydrolases"/>
    <property type="match status" value="1"/>
</dbReference>
<accession>A0A517YVK5</accession>
<feature type="domain" description="AB hydrolase-1" evidence="1">
    <location>
        <begin position="33"/>
        <end position="256"/>
    </location>
</feature>
<evidence type="ECO:0000313" key="2">
    <source>
        <dbReference type="EMBL" id="QDU34212.1"/>
    </source>
</evidence>
<proteinExistence type="predicted"/>
<dbReference type="Proteomes" id="UP000317369">
    <property type="component" value="Chromosome"/>
</dbReference>
<dbReference type="Gene3D" id="3.40.50.1820">
    <property type="entry name" value="alpha/beta hydrolase"/>
    <property type="match status" value="1"/>
</dbReference>
<evidence type="ECO:0000313" key="3">
    <source>
        <dbReference type="Proteomes" id="UP000317369"/>
    </source>
</evidence>
<dbReference type="AlphaFoldDB" id="A0A517YVK5"/>
<keyword evidence="3" id="KW-1185">Reference proteome</keyword>
<sequence>MPEVLEWTLEGADGEVIIGNTHLPMTDEPLGVLILCHGFKGYKDYGFMPRLAMEGAETGFVVHRFNFSHSGMTNKIETFERADLFEKDTWGKQIDDLKTVIGAVECGDLEGMGLPLVVFGHSRGGMTATLTVSEILNEDVDELGRSICGLITGAAPSYACFLSVGELEEIRTNGKVLSPSGRTGEDLYVGLGWLEEIEAEAKRFDPIRAMRKMRCPVCILHGTEDNTVPMKCAHELADGAGERAMRVIIPKADHVFCSPNPLGENDAIPAITHTFISDVVKFAENCVRG</sequence>
<keyword evidence="2" id="KW-0378">Hydrolase</keyword>
<evidence type="ECO:0000259" key="1">
    <source>
        <dbReference type="Pfam" id="PF12697"/>
    </source>
</evidence>
<name>A0A517YVK5_9BACT</name>
<dbReference type="RefSeq" id="WP_145077873.1">
    <property type="nucleotide sequence ID" value="NZ_CP036425.1"/>
</dbReference>
<organism evidence="2 3">
    <name type="scientific">Poriferisphaera corsica</name>
    <dbReference type="NCBI Taxonomy" id="2528020"/>
    <lineage>
        <taxon>Bacteria</taxon>
        <taxon>Pseudomonadati</taxon>
        <taxon>Planctomycetota</taxon>
        <taxon>Phycisphaerae</taxon>
        <taxon>Phycisphaerales</taxon>
        <taxon>Phycisphaeraceae</taxon>
        <taxon>Poriferisphaera</taxon>
    </lineage>
</organism>
<dbReference type="OrthoDB" id="9808543at2"/>
<dbReference type="KEGG" id="pcor:KS4_22770"/>
<dbReference type="Pfam" id="PF12697">
    <property type="entry name" value="Abhydrolase_6"/>
    <property type="match status" value="1"/>
</dbReference>
<protein>
    <submittedName>
        <fullName evidence="2">Alpha/beta hydrolase family protein</fullName>
    </submittedName>
</protein>
<reference evidence="2 3" key="1">
    <citation type="submission" date="2019-02" db="EMBL/GenBank/DDBJ databases">
        <title>Deep-cultivation of Planctomycetes and their phenomic and genomic characterization uncovers novel biology.</title>
        <authorList>
            <person name="Wiegand S."/>
            <person name="Jogler M."/>
            <person name="Boedeker C."/>
            <person name="Pinto D."/>
            <person name="Vollmers J."/>
            <person name="Rivas-Marin E."/>
            <person name="Kohn T."/>
            <person name="Peeters S.H."/>
            <person name="Heuer A."/>
            <person name="Rast P."/>
            <person name="Oberbeckmann S."/>
            <person name="Bunk B."/>
            <person name="Jeske O."/>
            <person name="Meyerdierks A."/>
            <person name="Storesund J.E."/>
            <person name="Kallscheuer N."/>
            <person name="Luecker S."/>
            <person name="Lage O.M."/>
            <person name="Pohl T."/>
            <person name="Merkel B.J."/>
            <person name="Hornburger P."/>
            <person name="Mueller R.-W."/>
            <person name="Bruemmer F."/>
            <person name="Labrenz M."/>
            <person name="Spormann A.M."/>
            <person name="Op den Camp H."/>
            <person name="Overmann J."/>
            <person name="Amann R."/>
            <person name="Jetten M.S.M."/>
            <person name="Mascher T."/>
            <person name="Medema M.H."/>
            <person name="Devos D.P."/>
            <person name="Kaster A.-K."/>
            <person name="Ovreas L."/>
            <person name="Rohde M."/>
            <person name="Galperin M.Y."/>
            <person name="Jogler C."/>
        </authorList>
    </citation>
    <scope>NUCLEOTIDE SEQUENCE [LARGE SCALE GENOMIC DNA]</scope>
    <source>
        <strain evidence="2 3">KS4</strain>
    </source>
</reference>
<dbReference type="InterPro" id="IPR029058">
    <property type="entry name" value="AB_hydrolase_fold"/>
</dbReference>
<dbReference type="EMBL" id="CP036425">
    <property type="protein sequence ID" value="QDU34212.1"/>
    <property type="molecule type" value="Genomic_DNA"/>
</dbReference>
<gene>
    <name evidence="2" type="ORF">KS4_22770</name>
</gene>
<dbReference type="InterPro" id="IPR000073">
    <property type="entry name" value="AB_hydrolase_1"/>
</dbReference>